<feature type="chain" id="PRO_5029687577" description="Alpha-galactosidase" evidence="8">
    <location>
        <begin position="35"/>
        <end position="742"/>
    </location>
</feature>
<evidence type="ECO:0000256" key="1">
    <source>
        <dbReference type="ARBA" id="ARBA00001255"/>
    </source>
</evidence>
<dbReference type="InterPro" id="IPR038417">
    <property type="entry name" value="Alpga-gal_N_sf"/>
</dbReference>
<gene>
    <name evidence="11" type="ORF">GO621_17945</name>
</gene>
<evidence type="ECO:0000256" key="2">
    <source>
        <dbReference type="ARBA" id="ARBA00012755"/>
    </source>
</evidence>
<comment type="caution">
    <text evidence="11">The sequence shown here is derived from an EMBL/GenBank/DDBJ whole genome shotgun (WGS) entry which is preliminary data.</text>
</comment>
<dbReference type="EMBL" id="WPIK01000024">
    <property type="protein sequence ID" value="MVN23410.1"/>
    <property type="molecule type" value="Genomic_DNA"/>
</dbReference>
<dbReference type="FunFam" id="3.20.20.70:FF:000118">
    <property type="entry name" value="Alpha-galactosidase"/>
    <property type="match status" value="1"/>
</dbReference>
<feature type="binding site" evidence="7">
    <location>
        <begin position="371"/>
        <end position="372"/>
    </location>
    <ligand>
        <name>substrate</name>
    </ligand>
</feature>
<dbReference type="Gene3D" id="3.20.20.70">
    <property type="entry name" value="Aldolase class I"/>
    <property type="match status" value="1"/>
</dbReference>
<evidence type="ECO:0000259" key="9">
    <source>
        <dbReference type="Pfam" id="PF16874"/>
    </source>
</evidence>
<dbReference type="GO" id="GO:0004557">
    <property type="term" value="F:alpha-galactosidase activity"/>
    <property type="evidence" value="ECO:0007669"/>
    <property type="project" value="UniProtKB-UniRule"/>
</dbReference>
<feature type="active site" description="Proton donor" evidence="6">
    <location>
        <position position="555"/>
    </location>
</feature>
<feature type="active site" description="Nucleophile" evidence="6">
    <location>
        <position position="487"/>
    </location>
</feature>
<dbReference type="InterPro" id="IPR013780">
    <property type="entry name" value="Glyco_hydro_b"/>
</dbReference>
<name>A0A7K1T286_9SPHI</name>
<dbReference type="InterPro" id="IPR050985">
    <property type="entry name" value="Alpha-glycosidase_related"/>
</dbReference>
<feature type="binding site" evidence="7">
    <location>
        <position position="204"/>
    </location>
    <ligand>
        <name>substrate</name>
    </ligand>
</feature>
<evidence type="ECO:0000256" key="7">
    <source>
        <dbReference type="PIRSR" id="PIRSR005536-2"/>
    </source>
</evidence>
<dbReference type="RefSeq" id="WP_157569613.1">
    <property type="nucleotide sequence ID" value="NZ_WPIK01000024.1"/>
</dbReference>
<dbReference type="InterPro" id="IPR017853">
    <property type="entry name" value="GH"/>
</dbReference>
<feature type="domain" description="Glycosyl hydrolase family 36 C-terminal" evidence="9">
    <location>
        <begin position="650"/>
        <end position="725"/>
    </location>
</feature>
<dbReference type="PANTHER" id="PTHR43053:SF3">
    <property type="entry name" value="ALPHA-GALACTOSIDASE C-RELATED"/>
    <property type="match status" value="1"/>
</dbReference>
<dbReference type="AlphaFoldDB" id="A0A7K1T286"/>
<dbReference type="PIRSF" id="PIRSF005536">
    <property type="entry name" value="Agal"/>
    <property type="match status" value="1"/>
</dbReference>
<reference evidence="11 12" key="1">
    <citation type="submission" date="2019-12" db="EMBL/GenBank/DDBJ databases">
        <title>Mucilaginibacter sp. HMF7410 genome sequencing and assembly.</title>
        <authorList>
            <person name="Kang H."/>
            <person name="Cha I."/>
            <person name="Kim H."/>
            <person name="Joh K."/>
        </authorList>
    </citation>
    <scope>NUCLEOTIDE SEQUENCE [LARGE SCALE GENOMIC DNA]</scope>
    <source>
        <strain evidence="11 12">HMF7410</strain>
    </source>
</reference>
<proteinExistence type="inferred from homology"/>
<comment type="catalytic activity">
    <reaction evidence="1 5">
        <text>Hydrolysis of terminal, non-reducing alpha-D-galactose residues in alpha-D-galactosides, including galactose oligosaccharides, galactomannans and galactolipids.</text>
        <dbReference type="EC" id="3.2.1.22"/>
    </reaction>
</comment>
<dbReference type="InterPro" id="IPR002252">
    <property type="entry name" value="Glyco_hydro_36"/>
</dbReference>
<keyword evidence="4 5" id="KW-0326">Glycosidase</keyword>
<feature type="signal peptide" evidence="8">
    <location>
        <begin position="1"/>
        <end position="34"/>
    </location>
</feature>
<dbReference type="PRINTS" id="PR00743">
    <property type="entry name" value="GLHYDRLASE36"/>
</dbReference>
<comment type="similarity">
    <text evidence="5">Belongs to the glycosyl hydrolase.</text>
</comment>
<keyword evidence="8" id="KW-0732">Signal</keyword>
<feature type="binding site" evidence="7">
    <location>
        <begin position="485"/>
        <end position="489"/>
    </location>
    <ligand>
        <name>substrate</name>
    </ligand>
</feature>
<feature type="domain" description="Glycosyl hydrolase family 36 N-terminal" evidence="10">
    <location>
        <begin position="59"/>
        <end position="292"/>
    </location>
</feature>
<evidence type="ECO:0000256" key="8">
    <source>
        <dbReference type="SAM" id="SignalP"/>
    </source>
</evidence>
<dbReference type="GO" id="GO:0016052">
    <property type="term" value="P:carbohydrate catabolic process"/>
    <property type="evidence" value="ECO:0007669"/>
    <property type="project" value="InterPro"/>
</dbReference>
<dbReference type="CDD" id="cd14791">
    <property type="entry name" value="GH36"/>
    <property type="match status" value="1"/>
</dbReference>
<evidence type="ECO:0000259" key="10">
    <source>
        <dbReference type="Pfam" id="PF16875"/>
    </source>
</evidence>
<dbReference type="InterPro" id="IPR031704">
    <property type="entry name" value="Glyco_hydro_36_N"/>
</dbReference>
<dbReference type="SUPFAM" id="SSF51445">
    <property type="entry name" value="(Trans)glycosidases"/>
    <property type="match status" value="1"/>
</dbReference>
<dbReference type="Gene3D" id="2.60.40.1180">
    <property type="entry name" value="Golgi alpha-mannosidase II"/>
    <property type="match status" value="1"/>
</dbReference>
<feature type="binding site" evidence="7">
    <location>
        <position position="555"/>
    </location>
    <ligand>
        <name>substrate</name>
    </ligand>
</feature>
<dbReference type="InterPro" id="IPR031705">
    <property type="entry name" value="Glyco_hydro_36_C"/>
</dbReference>
<keyword evidence="3 5" id="KW-0378">Hydrolase</keyword>
<accession>A0A7K1T286</accession>
<dbReference type="Pfam" id="PF16875">
    <property type="entry name" value="Glyco_hydro_36N"/>
    <property type="match status" value="1"/>
</dbReference>
<dbReference type="EC" id="3.2.1.22" evidence="2 5"/>
<dbReference type="InterPro" id="IPR013785">
    <property type="entry name" value="Aldolase_TIM"/>
</dbReference>
<dbReference type="PANTHER" id="PTHR43053">
    <property type="entry name" value="GLYCOSIDASE FAMILY 31"/>
    <property type="match status" value="1"/>
</dbReference>
<dbReference type="Pfam" id="PF02065">
    <property type="entry name" value="Melibiase"/>
    <property type="match status" value="1"/>
</dbReference>
<protein>
    <recommendedName>
        <fullName evidence="2 5">Alpha-galactosidase</fullName>
        <ecNumber evidence="2 5">3.2.1.22</ecNumber>
    </recommendedName>
</protein>
<feature type="binding site" evidence="7">
    <location>
        <position position="451"/>
    </location>
    <ligand>
        <name>substrate</name>
    </ligand>
</feature>
<dbReference type="Gene3D" id="2.70.98.60">
    <property type="entry name" value="alpha-galactosidase from lactobacil brevis"/>
    <property type="match status" value="1"/>
</dbReference>
<organism evidence="11 12">
    <name type="scientific">Mucilaginibacter arboris</name>
    <dbReference type="NCBI Taxonomy" id="2682090"/>
    <lineage>
        <taxon>Bacteria</taxon>
        <taxon>Pseudomonadati</taxon>
        <taxon>Bacteroidota</taxon>
        <taxon>Sphingobacteriia</taxon>
        <taxon>Sphingobacteriales</taxon>
        <taxon>Sphingobacteriaceae</taxon>
        <taxon>Mucilaginibacter</taxon>
    </lineage>
</organism>
<feature type="binding site" evidence="7">
    <location>
        <position position="533"/>
    </location>
    <ligand>
        <name>substrate</name>
    </ligand>
</feature>
<evidence type="ECO:0000256" key="6">
    <source>
        <dbReference type="PIRSR" id="PIRSR005536-1"/>
    </source>
</evidence>
<dbReference type="Pfam" id="PF16874">
    <property type="entry name" value="Glyco_hydro_36C"/>
    <property type="match status" value="1"/>
</dbReference>
<keyword evidence="12" id="KW-1185">Reference proteome</keyword>
<dbReference type="Proteomes" id="UP000462014">
    <property type="component" value="Unassembled WGS sequence"/>
</dbReference>
<evidence type="ECO:0000256" key="4">
    <source>
        <dbReference type="ARBA" id="ARBA00023295"/>
    </source>
</evidence>
<evidence type="ECO:0000313" key="12">
    <source>
        <dbReference type="Proteomes" id="UP000462014"/>
    </source>
</evidence>
<evidence type="ECO:0000313" key="11">
    <source>
        <dbReference type="EMBL" id="MVN23410.1"/>
    </source>
</evidence>
<evidence type="ECO:0000256" key="5">
    <source>
        <dbReference type="PIRNR" id="PIRNR005536"/>
    </source>
</evidence>
<sequence>MNLNNHFICKSCLIQYTKLLFLSFLLASAIQVSAQQSKVITIETQHNAMAFQVGTDKRVGMIYLGEKLANANEYQHIPSMNREGTDPSGMFNSAYTPAGSRNLIEPAIEVTHADGNTSLDLQYVSDQTKQVGPDVTLTSIVLKDPVYAFMVTLYYKVYAKNDVVEQWSVIKQTEKGNVMLQKFASANLYLTANSYWLKQYHGDWAREMQPQESELTAGIKVLDSKLGTRADLFQPPSFMVSFGKPATEEEGKVLLGSLEWSGNFKIDLEVDPLKNLRLIAGINPFASEYSLKPGEEFKTPAFLYTYSDSGKGNASRNLQRWARDYQIVDGKGARLTILNNWESTFFDFDETKLAALLKDTKKLGTDVFLLDDGWFGNKYPRNNDHAGLGDWQENKAKLPSGIGYLVKEAQNNEVKFGIWVEPEMVNPKSELFEKHPDWVIKQPNREDYLYRNQNVLDLSNPKVQDHVFGVLDNLFTKNPQLGFIKWDCNAVIYNAYSAYEKKQSHLYIDYVRGLYSVLARVRAKYPKVPMMLCSGGGGRVDYGALKYFTEFWPSDNTDPLERVFIQYEYSFFYPAITSDNHVTDWGKQPIKFRTDVAMMGKLGFDIMVGKLNEKDLQFCQQAIQTYKGFSDVVWHGDQYRLLSPWENDLASIQYANESRSKAVVFNYLTSNRYGAGSHLPIPLKGLDANKKYAVKEVNLYPGTRSAFKEDAVFTGDYLMKIGVNPMVNAGRASVILEIDEVQ</sequence>
<evidence type="ECO:0000256" key="3">
    <source>
        <dbReference type="ARBA" id="ARBA00022801"/>
    </source>
</evidence>